<dbReference type="AlphaFoldDB" id="A0A834J6A6"/>
<dbReference type="EMBL" id="JACSEA010000018">
    <property type="protein sequence ID" value="KAF7382746.1"/>
    <property type="molecule type" value="Genomic_DNA"/>
</dbReference>
<evidence type="ECO:0000313" key="3">
    <source>
        <dbReference type="Proteomes" id="UP000614350"/>
    </source>
</evidence>
<accession>A0A834J6A6</accession>
<organism evidence="2 3">
    <name type="scientific">Vespula vulgaris</name>
    <name type="common">Yellow jacket</name>
    <name type="synonym">Wasp</name>
    <dbReference type="NCBI Taxonomy" id="7454"/>
    <lineage>
        <taxon>Eukaryota</taxon>
        <taxon>Metazoa</taxon>
        <taxon>Ecdysozoa</taxon>
        <taxon>Arthropoda</taxon>
        <taxon>Hexapoda</taxon>
        <taxon>Insecta</taxon>
        <taxon>Pterygota</taxon>
        <taxon>Neoptera</taxon>
        <taxon>Endopterygota</taxon>
        <taxon>Hymenoptera</taxon>
        <taxon>Apocrita</taxon>
        <taxon>Aculeata</taxon>
        <taxon>Vespoidea</taxon>
        <taxon>Vespidae</taxon>
        <taxon>Vespinae</taxon>
        <taxon>Vespula</taxon>
    </lineage>
</organism>
<sequence length="143" mass="16518">MAGKEKRMVGTKSFDLWFRPTMSGYDVSKNIDDYDKERDTSSLEPSTAPDSSSTVQTRNIACYLENYASFQLAYHFDRENPTLRFLSLQAASNENVADVLVVDRTIQRVEFSRRRSKEQPMTRKPSEEWPSEEEALIFFLGNT</sequence>
<name>A0A834J6A6_VESVU</name>
<proteinExistence type="predicted"/>
<reference evidence="2" key="1">
    <citation type="journal article" date="2020" name="G3 (Bethesda)">
        <title>High-Quality Assemblies for Three Invasive Social Wasps from the &lt;i&gt;Vespula&lt;/i&gt; Genus.</title>
        <authorList>
            <person name="Harrop T.W.R."/>
            <person name="Guhlin J."/>
            <person name="McLaughlin G.M."/>
            <person name="Permina E."/>
            <person name="Stockwell P."/>
            <person name="Gilligan J."/>
            <person name="Le Lec M.F."/>
            <person name="Gruber M.A.M."/>
            <person name="Quinn O."/>
            <person name="Lovegrove M."/>
            <person name="Duncan E.J."/>
            <person name="Remnant E.J."/>
            <person name="Van Eeckhoven J."/>
            <person name="Graham B."/>
            <person name="Knapp R.A."/>
            <person name="Langford K.W."/>
            <person name="Kronenberg Z."/>
            <person name="Press M.O."/>
            <person name="Eacker S.M."/>
            <person name="Wilson-Rankin E.E."/>
            <person name="Purcell J."/>
            <person name="Lester P.J."/>
            <person name="Dearden P.K."/>
        </authorList>
    </citation>
    <scope>NUCLEOTIDE SEQUENCE</scope>
    <source>
        <strain evidence="2">Marl-1</strain>
    </source>
</reference>
<keyword evidence="3" id="KW-1185">Reference proteome</keyword>
<gene>
    <name evidence="2" type="ORF">HZH66_013148</name>
</gene>
<evidence type="ECO:0000256" key="1">
    <source>
        <dbReference type="SAM" id="MobiDB-lite"/>
    </source>
</evidence>
<evidence type="ECO:0000313" key="2">
    <source>
        <dbReference type="EMBL" id="KAF7382746.1"/>
    </source>
</evidence>
<comment type="caution">
    <text evidence="2">The sequence shown here is derived from an EMBL/GenBank/DDBJ whole genome shotgun (WGS) entry which is preliminary data.</text>
</comment>
<feature type="compositionally biased region" description="Polar residues" evidence="1">
    <location>
        <begin position="42"/>
        <end position="55"/>
    </location>
</feature>
<feature type="region of interest" description="Disordered" evidence="1">
    <location>
        <begin position="23"/>
        <end position="55"/>
    </location>
</feature>
<dbReference type="Proteomes" id="UP000614350">
    <property type="component" value="Unassembled WGS sequence"/>
</dbReference>
<protein>
    <submittedName>
        <fullName evidence="2">Uncharacterized protein</fullName>
    </submittedName>
</protein>
<feature type="compositionally biased region" description="Basic and acidic residues" evidence="1">
    <location>
        <begin position="29"/>
        <end position="41"/>
    </location>
</feature>